<dbReference type="PANTHER" id="PTHR30572">
    <property type="entry name" value="MEMBRANE COMPONENT OF TRANSPORTER-RELATED"/>
    <property type="match status" value="1"/>
</dbReference>
<dbReference type="InterPro" id="IPR025857">
    <property type="entry name" value="MacB_PCD"/>
</dbReference>
<evidence type="ECO:0000256" key="3">
    <source>
        <dbReference type="ARBA" id="ARBA00022692"/>
    </source>
</evidence>
<comment type="similarity">
    <text evidence="6">Belongs to the ABC-4 integral membrane protein family.</text>
</comment>
<feature type="transmembrane region" description="Helical" evidence="7">
    <location>
        <begin position="370"/>
        <end position="393"/>
    </location>
</feature>
<keyword evidence="4 7" id="KW-1133">Transmembrane helix</keyword>
<evidence type="ECO:0000259" key="8">
    <source>
        <dbReference type="Pfam" id="PF02687"/>
    </source>
</evidence>
<evidence type="ECO:0000256" key="2">
    <source>
        <dbReference type="ARBA" id="ARBA00022475"/>
    </source>
</evidence>
<dbReference type="GO" id="GO:0022857">
    <property type="term" value="F:transmembrane transporter activity"/>
    <property type="evidence" value="ECO:0007669"/>
    <property type="project" value="TreeGrafter"/>
</dbReference>
<evidence type="ECO:0000256" key="1">
    <source>
        <dbReference type="ARBA" id="ARBA00004651"/>
    </source>
</evidence>
<proteinExistence type="inferred from homology"/>
<dbReference type="AlphaFoldDB" id="A0AAU7E0Q4"/>
<dbReference type="GO" id="GO:0005886">
    <property type="term" value="C:plasma membrane"/>
    <property type="evidence" value="ECO:0007669"/>
    <property type="project" value="UniProtKB-SubCell"/>
</dbReference>
<dbReference type="InterPro" id="IPR003838">
    <property type="entry name" value="ABC3_permease_C"/>
</dbReference>
<feature type="domain" description="MacB-like periplasmic core" evidence="9">
    <location>
        <begin position="29"/>
        <end position="242"/>
    </location>
</feature>
<keyword evidence="2" id="KW-1003">Cell membrane</keyword>
<dbReference type="InterPro" id="IPR050250">
    <property type="entry name" value="Macrolide_Exporter_MacB"/>
</dbReference>
<feature type="transmembrane region" description="Helical" evidence="7">
    <location>
        <begin position="284"/>
        <end position="310"/>
    </location>
</feature>
<feature type="transmembrane region" description="Helical" evidence="7">
    <location>
        <begin position="331"/>
        <end position="364"/>
    </location>
</feature>
<keyword evidence="5 7" id="KW-0472">Membrane</keyword>
<sequence length="407" mass="42295">MTGRAWRQFKHSFSDVIIEIHTRRSRAVMLMAAVALATGALVAALGISTVAARQVSADMAASTLNTVTVIPATTLGNQQSDPADEGLSETVFPSDTVKRVETLGLVKHVGLFNDLSLATSPILTRPPHWLDNVPGATVAGATSQYVDALGDYLSPEVAWMLDSNLKVAFVGADLAAKLAIPQGTDLTGINVYLDSVPYSVVGIVSSPSERLGSTVLIPYSLGLDLAGSDGQSHLKILTEPGAGNPVAQSVRLALKPEAPEQLNVSQVHTIESLRTGVATQLDKLAGFVGGFLLILTVLLIANAMTVSVMARAGEIGIRGALGASRSFIARLFLFEGLIVGVCGGVAGSAVAAIAITLVSLFSGWSITYPFWLLVLGPLVGIIAGLTSSIYPAYRAASIQPALAVRSD</sequence>
<dbReference type="PANTHER" id="PTHR30572:SF4">
    <property type="entry name" value="ABC TRANSPORTER PERMEASE YTRF"/>
    <property type="match status" value="1"/>
</dbReference>
<keyword evidence="3 7" id="KW-0812">Transmembrane</keyword>
<accession>A0AAU7E0Q4</accession>
<evidence type="ECO:0000313" key="10">
    <source>
        <dbReference type="EMBL" id="XBH22937.1"/>
    </source>
</evidence>
<evidence type="ECO:0000256" key="5">
    <source>
        <dbReference type="ARBA" id="ARBA00023136"/>
    </source>
</evidence>
<evidence type="ECO:0000256" key="6">
    <source>
        <dbReference type="ARBA" id="ARBA00038076"/>
    </source>
</evidence>
<feature type="domain" description="ABC3 transporter permease C-terminal" evidence="8">
    <location>
        <begin position="287"/>
        <end position="400"/>
    </location>
</feature>
<dbReference type="EMBL" id="CP146203">
    <property type="protein sequence ID" value="XBH22937.1"/>
    <property type="molecule type" value="Genomic_DNA"/>
</dbReference>
<dbReference type="Pfam" id="PF02687">
    <property type="entry name" value="FtsX"/>
    <property type="match status" value="1"/>
</dbReference>
<name>A0AAU7E0Q4_9MICO</name>
<dbReference type="Pfam" id="PF12704">
    <property type="entry name" value="MacB_PCD"/>
    <property type="match status" value="1"/>
</dbReference>
<evidence type="ECO:0000256" key="7">
    <source>
        <dbReference type="SAM" id="Phobius"/>
    </source>
</evidence>
<evidence type="ECO:0000256" key="4">
    <source>
        <dbReference type="ARBA" id="ARBA00022989"/>
    </source>
</evidence>
<comment type="subcellular location">
    <subcellularLocation>
        <location evidence="1">Cell membrane</location>
        <topology evidence="1">Multi-pass membrane protein</topology>
    </subcellularLocation>
</comment>
<evidence type="ECO:0000259" key="9">
    <source>
        <dbReference type="Pfam" id="PF12704"/>
    </source>
</evidence>
<organism evidence="10">
    <name type="scientific">Jonesiaceae bacterium BS-20</name>
    <dbReference type="NCBI Taxonomy" id="3120821"/>
    <lineage>
        <taxon>Bacteria</taxon>
        <taxon>Bacillati</taxon>
        <taxon>Actinomycetota</taxon>
        <taxon>Actinomycetes</taxon>
        <taxon>Micrococcales</taxon>
        <taxon>Jonesiaceae</taxon>
    </lineage>
</organism>
<protein>
    <submittedName>
        <fullName evidence="10">ABC transporter permease</fullName>
    </submittedName>
</protein>
<reference evidence="10" key="1">
    <citation type="submission" date="2024-02" db="EMBL/GenBank/DDBJ databases">
        <title>Tomenella chthoni gen. nov. sp. nov., a member of the family Jonesiaceae isolated from bat guano.</title>
        <authorList>
            <person name="Miller S.L."/>
            <person name="King J."/>
            <person name="Sankaranarayanan K."/>
            <person name="Lawson P.A."/>
        </authorList>
    </citation>
    <scope>NUCLEOTIDE SEQUENCE</scope>
    <source>
        <strain evidence="10">BS-20</strain>
    </source>
</reference>
<gene>
    <name evidence="10" type="ORF">V5R04_06910</name>
</gene>